<dbReference type="Proteomes" id="UP000284403">
    <property type="component" value="Unassembled WGS sequence"/>
</dbReference>
<evidence type="ECO:0000313" key="2">
    <source>
        <dbReference type="EMBL" id="RNF20676.1"/>
    </source>
</evidence>
<keyword evidence="1" id="KW-0175">Coiled coil</keyword>
<name>A0A422PSF2_9TRYP</name>
<proteinExistence type="predicted"/>
<organism evidence="2 3">
    <name type="scientific">Trypanosoma conorhini</name>
    <dbReference type="NCBI Taxonomy" id="83891"/>
    <lineage>
        <taxon>Eukaryota</taxon>
        <taxon>Discoba</taxon>
        <taxon>Euglenozoa</taxon>
        <taxon>Kinetoplastea</taxon>
        <taxon>Metakinetoplastina</taxon>
        <taxon>Trypanosomatida</taxon>
        <taxon>Trypanosomatidae</taxon>
        <taxon>Trypanosoma</taxon>
    </lineage>
</organism>
<reference evidence="2 3" key="1">
    <citation type="journal article" date="2018" name="BMC Genomics">
        <title>Genomic comparison of Trypanosoma conorhini and Trypanosoma rangeli to Trypanosoma cruzi strains of high and low virulence.</title>
        <authorList>
            <person name="Bradwell K.R."/>
            <person name="Koparde V.N."/>
            <person name="Matveyev A.V."/>
            <person name="Serrano M.G."/>
            <person name="Alves J.M."/>
            <person name="Parikh H."/>
            <person name="Huang B."/>
            <person name="Lee V."/>
            <person name="Espinosa-Alvarez O."/>
            <person name="Ortiz P.A."/>
            <person name="Costa-Martins A.G."/>
            <person name="Teixeira M.M."/>
            <person name="Buck G.A."/>
        </authorList>
    </citation>
    <scope>NUCLEOTIDE SEQUENCE [LARGE SCALE GENOMIC DNA]</scope>
    <source>
        <strain evidence="2 3">025E</strain>
    </source>
</reference>
<dbReference type="GeneID" id="40317314"/>
<dbReference type="AlphaFoldDB" id="A0A422PSF2"/>
<keyword evidence="3" id="KW-1185">Reference proteome</keyword>
<dbReference type="RefSeq" id="XP_029229289.1">
    <property type="nucleotide sequence ID" value="XM_029370621.1"/>
</dbReference>
<evidence type="ECO:0000256" key="1">
    <source>
        <dbReference type="SAM" id="Coils"/>
    </source>
</evidence>
<evidence type="ECO:0000313" key="3">
    <source>
        <dbReference type="Proteomes" id="UP000284403"/>
    </source>
</evidence>
<dbReference type="EMBL" id="MKKU01000173">
    <property type="protein sequence ID" value="RNF20676.1"/>
    <property type="molecule type" value="Genomic_DNA"/>
</dbReference>
<feature type="coiled-coil region" evidence="1">
    <location>
        <begin position="7"/>
        <end position="66"/>
    </location>
</feature>
<gene>
    <name evidence="2" type="ORF">Tco025E_03703</name>
</gene>
<sequence length="157" mass="17541">MSVAEELRRLQRAADVNDGHLQRLQNELRLLDIAREAKRASSRQHTAQARAEIRRLEANIAAIEGRRRPVTAAHLVASPPVTPPAPSPAVPRGRLEGAVAALERQSAQLARLRAQRQELEELLRHAVAHYPQYKITENFDAQNEFERAALARVMNAA</sequence>
<protein>
    <submittedName>
        <fullName evidence="2">Uncharacterized protein</fullName>
    </submittedName>
</protein>
<feature type="coiled-coil region" evidence="1">
    <location>
        <begin position="95"/>
        <end position="129"/>
    </location>
</feature>
<comment type="caution">
    <text evidence="2">The sequence shown here is derived from an EMBL/GenBank/DDBJ whole genome shotgun (WGS) entry which is preliminary data.</text>
</comment>
<dbReference type="OrthoDB" id="245245at2759"/>
<accession>A0A422PSF2</accession>